<comment type="caution">
    <text evidence="2">The sequence shown here is derived from an EMBL/GenBank/DDBJ whole genome shotgun (WGS) entry which is preliminary data.</text>
</comment>
<accession>A0A366H5D7</accession>
<dbReference type="EMBL" id="QNRR01000016">
    <property type="protein sequence ID" value="RBP36638.1"/>
    <property type="molecule type" value="Genomic_DNA"/>
</dbReference>
<evidence type="ECO:0000313" key="3">
    <source>
        <dbReference type="Proteomes" id="UP000253426"/>
    </source>
</evidence>
<keyword evidence="1" id="KW-0812">Transmembrane</keyword>
<proteinExistence type="predicted"/>
<reference evidence="2 3" key="1">
    <citation type="submission" date="2018-06" db="EMBL/GenBank/DDBJ databases">
        <title>Genomic Encyclopedia of Type Strains, Phase IV (KMG-IV): sequencing the most valuable type-strain genomes for metagenomic binning, comparative biology and taxonomic classification.</title>
        <authorList>
            <person name="Goeker M."/>
        </authorList>
    </citation>
    <scope>NUCLEOTIDE SEQUENCE [LARGE SCALE GENOMIC DNA]</scope>
    <source>
        <strain evidence="2 3">DSM 25532</strain>
    </source>
</reference>
<feature type="transmembrane region" description="Helical" evidence="1">
    <location>
        <begin position="7"/>
        <end position="30"/>
    </location>
</feature>
<sequence>MIIYKGFGFLNFVIIFGSSFAFNLASNAWWGEEYWKAHKWPFAVSLFLSAVLCWFVGRAVEKRAVRTETDKLTGEEVVVSERHDSFFFLPMSWWGPILVVIGAVVLVIDLTKAPEQGERAASPVAERAESSKAGR</sequence>
<gene>
    <name evidence="2" type="ORF">DES53_11677</name>
</gene>
<dbReference type="AlphaFoldDB" id="A0A366H5D7"/>
<keyword evidence="1" id="KW-1133">Transmembrane helix</keyword>
<evidence type="ECO:0000256" key="1">
    <source>
        <dbReference type="SAM" id="Phobius"/>
    </source>
</evidence>
<protein>
    <submittedName>
        <fullName evidence="2">Uncharacterized protein</fullName>
    </submittedName>
</protein>
<organism evidence="2 3">
    <name type="scientific">Roseimicrobium gellanilyticum</name>
    <dbReference type="NCBI Taxonomy" id="748857"/>
    <lineage>
        <taxon>Bacteria</taxon>
        <taxon>Pseudomonadati</taxon>
        <taxon>Verrucomicrobiota</taxon>
        <taxon>Verrucomicrobiia</taxon>
        <taxon>Verrucomicrobiales</taxon>
        <taxon>Verrucomicrobiaceae</taxon>
        <taxon>Roseimicrobium</taxon>
    </lineage>
</organism>
<feature type="transmembrane region" description="Helical" evidence="1">
    <location>
        <begin position="42"/>
        <end position="60"/>
    </location>
</feature>
<evidence type="ECO:0000313" key="2">
    <source>
        <dbReference type="EMBL" id="RBP36638.1"/>
    </source>
</evidence>
<feature type="transmembrane region" description="Helical" evidence="1">
    <location>
        <begin position="86"/>
        <end position="108"/>
    </location>
</feature>
<dbReference type="OrthoDB" id="769710at2"/>
<keyword evidence="1" id="KW-0472">Membrane</keyword>
<keyword evidence="3" id="KW-1185">Reference proteome</keyword>
<name>A0A366H5D7_9BACT</name>
<dbReference type="Proteomes" id="UP000253426">
    <property type="component" value="Unassembled WGS sequence"/>
</dbReference>
<dbReference type="RefSeq" id="WP_113961868.1">
    <property type="nucleotide sequence ID" value="NZ_QNRR01000016.1"/>
</dbReference>